<dbReference type="RefSeq" id="WP_042680959.1">
    <property type="nucleotide sequence ID" value="NZ_CABKTM010000025.1"/>
</dbReference>
<dbReference type="InterPro" id="IPR058637">
    <property type="entry name" value="YknX-like_C"/>
</dbReference>
<dbReference type="PANTHER" id="PTHR30469">
    <property type="entry name" value="MULTIDRUG RESISTANCE PROTEIN MDTA"/>
    <property type="match status" value="1"/>
</dbReference>
<evidence type="ECO:0000259" key="3">
    <source>
        <dbReference type="Pfam" id="PF25984"/>
    </source>
</evidence>
<dbReference type="InterPro" id="IPR058636">
    <property type="entry name" value="Beta-barrel_YknX"/>
</dbReference>
<dbReference type="Pfam" id="PF25990">
    <property type="entry name" value="Beta-barrel_YknX"/>
    <property type="match status" value="1"/>
</dbReference>
<keyword evidence="1" id="KW-0175">Coiled coil</keyword>
<accession>A0A9X2MIG3</accession>
<evidence type="ECO:0000313" key="7">
    <source>
        <dbReference type="Proteomes" id="UP001142078"/>
    </source>
</evidence>
<evidence type="ECO:0000259" key="4">
    <source>
        <dbReference type="Pfam" id="PF25989"/>
    </source>
</evidence>
<dbReference type="InterPro" id="IPR058639">
    <property type="entry name" value="BSH_YknX-like"/>
</dbReference>
<keyword evidence="7" id="KW-1185">Reference proteome</keyword>
<reference evidence="6" key="1">
    <citation type="submission" date="2022-07" db="EMBL/GenBank/DDBJ databases">
        <title>Enhanced cultured diversity of the mouse gut microbiota enables custom-made synthetic communities.</title>
        <authorList>
            <person name="Afrizal A."/>
        </authorList>
    </citation>
    <scope>NUCLEOTIDE SEQUENCE</scope>
    <source>
        <strain evidence="6">DSM 29482</strain>
    </source>
</reference>
<dbReference type="Proteomes" id="UP001142078">
    <property type="component" value="Unassembled WGS sequence"/>
</dbReference>
<dbReference type="Gene3D" id="2.40.30.170">
    <property type="match status" value="1"/>
</dbReference>
<feature type="domain" description="YknX-like barrel-sandwich hybrid" evidence="3">
    <location>
        <begin position="63"/>
        <end position="181"/>
    </location>
</feature>
<dbReference type="Pfam" id="PF25989">
    <property type="entry name" value="YknX_C"/>
    <property type="match status" value="1"/>
</dbReference>
<gene>
    <name evidence="6" type="ORF">NSA23_11060</name>
</gene>
<dbReference type="GO" id="GO:1990281">
    <property type="term" value="C:efflux pump complex"/>
    <property type="evidence" value="ECO:0007669"/>
    <property type="project" value="TreeGrafter"/>
</dbReference>
<dbReference type="Gene3D" id="2.40.50.100">
    <property type="match status" value="1"/>
</dbReference>
<dbReference type="AlphaFoldDB" id="A0A9X2MIG3"/>
<sequence>MSKRKKIALLIIGIAILTLVFTLLYFGRKNKNKKPEEKAIERYVVPSRENVFVNGSISPRTEQTILPDPTKGKVEKTHVKDGAEVKKGDPLITYKNEEVSEQISEFTNELNELKEAKKEENKAINNRSNIEINEEGEEGEGLGPVAPSADYDSQIKKLERQISNLKKKEYTVEHSKLDGKVSLEKVNIEGGGEGEKIVVQSHDFVANGSITEVDLLKLKEGMNVEITLISDESKKTGKIESISKKPSTAALDGESMGGAFGGSDESSFSEYPIKFSLDDQKGLVHGFHVQVKIPYGESKILIPETAVIKENGKTYVFLIEEGILKKHEIQTGKKEEEHIIVTKGLKENDELVAEVTEDLKEGDEVE</sequence>
<keyword evidence="2" id="KW-0812">Transmembrane</keyword>
<dbReference type="EMBL" id="JANJZL010000007">
    <property type="protein sequence ID" value="MCR2044645.1"/>
    <property type="molecule type" value="Genomic_DNA"/>
</dbReference>
<proteinExistence type="predicted"/>
<protein>
    <submittedName>
        <fullName evidence="6">Efflux RND transporter periplasmic adaptor subunit</fullName>
    </submittedName>
</protein>
<evidence type="ECO:0000259" key="5">
    <source>
        <dbReference type="Pfam" id="PF25990"/>
    </source>
</evidence>
<evidence type="ECO:0000313" key="6">
    <source>
        <dbReference type="EMBL" id="MCR2044645.1"/>
    </source>
</evidence>
<evidence type="ECO:0000256" key="1">
    <source>
        <dbReference type="SAM" id="Coils"/>
    </source>
</evidence>
<evidence type="ECO:0000256" key="2">
    <source>
        <dbReference type="SAM" id="Phobius"/>
    </source>
</evidence>
<keyword evidence="2" id="KW-0472">Membrane</keyword>
<dbReference type="Pfam" id="PF25984">
    <property type="entry name" value="BSH_YknX"/>
    <property type="match status" value="1"/>
</dbReference>
<keyword evidence="2" id="KW-1133">Transmembrane helix</keyword>
<organism evidence="6 7">
    <name type="scientific">Anaerosalibacter massiliensis</name>
    <dbReference type="NCBI Taxonomy" id="1347392"/>
    <lineage>
        <taxon>Bacteria</taxon>
        <taxon>Bacillati</taxon>
        <taxon>Bacillota</taxon>
        <taxon>Tissierellia</taxon>
        <taxon>Tissierellales</taxon>
        <taxon>Sporanaerobacteraceae</taxon>
        <taxon>Anaerosalibacter</taxon>
    </lineage>
</organism>
<dbReference type="OrthoDB" id="2155027at2"/>
<dbReference type="GO" id="GO:0015562">
    <property type="term" value="F:efflux transmembrane transporter activity"/>
    <property type="evidence" value="ECO:0007669"/>
    <property type="project" value="TreeGrafter"/>
</dbReference>
<feature type="coiled-coil region" evidence="1">
    <location>
        <begin position="96"/>
        <end position="168"/>
    </location>
</feature>
<dbReference type="Gene3D" id="2.40.420.20">
    <property type="match status" value="1"/>
</dbReference>
<name>A0A9X2MIG3_9FIRM</name>
<feature type="domain" description="YknX-like beta-barrel" evidence="5">
    <location>
        <begin position="205"/>
        <end position="293"/>
    </location>
</feature>
<feature type="domain" description="YknX-like C-terminal permuted SH3-like" evidence="4">
    <location>
        <begin position="302"/>
        <end position="366"/>
    </location>
</feature>
<feature type="transmembrane region" description="Helical" evidence="2">
    <location>
        <begin position="7"/>
        <end position="26"/>
    </location>
</feature>
<comment type="caution">
    <text evidence="6">The sequence shown here is derived from an EMBL/GenBank/DDBJ whole genome shotgun (WGS) entry which is preliminary data.</text>
</comment>